<evidence type="ECO:0000256" key="1">
    <source>
        <dbReference type="ARBA" id="ARBA00022723"/>
    </source>
</evidence>
<evidence type="ECO:0000256" key="4">
    <source>
        <dbReference type="ARBA" id="ARBA00023125"/>
    </source>
</evidence>
<dbReference type="PROSITE" id="PS50806">
    <property type="entry name" value="KRAB_RELATED"/>
    <property type="match status" value="1"/>
</dbReference>
<dbReference type="InterPro" id="IPR001909">
    <property type="entry name" value="KRAB"/>
</dbReference>
<evidence type="ECO:0000259" key="6">
    <source>
        <dbReference type="PROSITE" id="PS50805"/>
    </source>
</evidence>
<proteinExistence type="predicted"/>
<dbReference type="PROSITE" id="PS50950">
    <property type="entry name" value="ZF_THAP"/>
    <property type="match status" value="1"/>
</dbReference>
<dbReference type="InterPro" id="IPR003655">
    <property type="entry name" value="aKRAB"/>
</dbReference>
<dbReference type="InterPro" id="IPR006612">
    <property type="entry name" value="THAP_Znf"/>
</dbReference>
<dbReference type="SUPFAM" id="SSF109640">
    <property type="entry name" value="KRAB domain (Kruppel-associated box)"/>
    <property type="match status" value="1"/>
</dbReference>
<evidence type="ECO:0000259" key="7">
    <source>
        <dbReference type="PROSITE" id="PS50806"/>
    </source>
</evidence>
<dbReference type="CDD" id="cd07765">
    <property type="entry name" value="KRAB_A-box"/>
    <property type="match status" value="1"/>
</dbReference>
<dbReference type="PROSITE" id="PS50805">
    <property type="entry name" value="KRAB"/>
    <property type="match status" value="1"/>
</dbReference>
<feature type="domain" description="KRAB" evidence="6">
    <location>
        <begin position="244"/>
        <end position="357"/>
    </location>
</feature>
<dbReference type="Proteomes" id="UP001176940">
    <property type="component" value="Unassembled WGS sequence"/>
</dbReference>
<gene>
    <name evidence="9" type="ORF">RIMI_LOCUS2873805</name>
</gene>
<dbReference type="SMART" id="SM00349">
    <property type="entry name" value="KRAB"/>
    <property type="match status" value="1"/>
</dbReference>
<evidence type="ECO:0000259" key="8">
    <source>
        <dbReference type="PROSITE" id="PS50950"/>
    </source>
</evidence>
<dbReference type="InterPro" id="IPR037660">
    <property type="entry name" value="CCDC51"/>
</dbReference>
<dbReference type="Pfam" id="PF05485">
    <property type="entry name" value="THAP"/>
    <property type="match status" value="1"/>
</dbReference>
<keyword evidence="1" id="KW-0479">Metal-binding</keyword>
<organism evidence="9 10">
    <name type="scientific">Ranitomeya imitator</name>
    <name type="common">mimic poison frog</name>
    <dbReference type="NCBI Taxonomy" id="111125"/>
    <lineage>
        <taxon>Eukaryota</taxon>
        <taxon>Metazoa</taxon>
        <taxon>Chordata</taxon>
        <taxon>Craniata</taxon>
        <taxon>Vertebrata</taxon>
        <taxon>Euteleostomi</taxon>
        <taxon>Amphibia</taxon>
        <taxon>Batrachia</taxon>
        <taxon>Anura</taxon>
        <taxon>Neobatrachia</taxon>
        <taxon>Hyloidea</taxon>
        <taxon>Dendrobatidae</taxon>
        <taxon>Dendrobatinae</taxon>
        <taxon>Ranitomeya</taxon>
    </lineage>
</organism>
<keyword evidence="10" id="KW-1185">Reference proteome</keyword>
<dbReference type="SMART" id="SM00980">
    <property type="entry name" value="THAP"/>
    <property type="match status" value="1"/>
</dbReference>
<evidence type="ECO:0000313" key="10">
    <source>
        <dbReference type="Proteomes" id="UP001176940"/>
    </source>
</evidence>
<accession>A0ABN9KZW0</accession>
<dbReference type="PANTHER" id="PTHR28624">
    <property type="entry name" value="COILED-COIL DOMAIN-CONTAINING PROTEIN 51"/>
    <property type="match status" value="1"/>
</dbReference>
<dbReference type="Pfam" id="PF01352">
    <property type="entry name" value="KRAB"/>
    <property type="match status" value="1"/>
</dbReference>
<name>A0ABN9KZW0_9NEOB</name>
<evidence type="ECO:0000313" key="9">
    <source>
        <dbReference type="EMBL" id="CAJ0926800.1"/>
    </source>
</evidence>
<protein>
    <recommendedName>
        <fullName evidence="11">THAP-type domain-containing protein</fullName>
    </recommendedName>
</protein>
<dbReference type="PANTHER" id="PTHR28624:SF1">
    <property type="entry name" value="MITOCHONDRIAL POTASSIUM CHANNEL"/>
    <property type="match status" value="1"/>
</dbReference>
<keyword evidence="3" id="KW-0862">Zinc</keyword>
<evidence type="ECO:0000256" key="2">
    <source>
        <dbReference type="ARBA" id="ARBA00022771"/>
    </source>
</evidence>
<evidence type="ECO:0008006" key="11">
    <source>
        <dbReference type="Google" id="ProtNLM"/>
    </source>
</evidence>
<dbReference type="EMBL" id="CAUEEQ010004158">
    <property type="protein sequence ID" value="CAJ0926800.1"/>
    <property type="molecule type" value="Genomic_DNA"/>
</dbReference>
<feature type="domain" description="THAP-type" evidence="8">
    <location>
        <begin position="1"/>
        <end position="96"/>
    </location>
</feature>
<dbReference type="SMART" id="SM00692">
    <property type="entry name" value="DM3"/>
    <property type="match status" value="1"/>
</dbReference>
<comment type="caution">
    <text evidence="9">The sequence shown here is derived from an EMBL/GenBank/DDBJ whole genome shotgun (WGS) entry which is preliminary data.</text>
</comment>
<dbReference type="InterPro" id="IPR036051">
    <property type="entry name" value="KRAB_dom_sf"/>
</dbReference>
<dbReference type="SUPFAM" id="SSF57716">
    <property type="entry name" value="Glucocorticoid receptor-like (DNA-binding domain)"/>
    <property type="match status" value="1"/>
</dbReference>
<evidence type="ECO:0000256" key="3">
    <source>
        <dbReference type="ARBA" id="ARBA00022833"/>
    </source>
</evidence>
<dbReference type="Gene3D" id="6.10.140.140">
    <property type="match status" value="1"/>
</dbReference>
<keyword evidence="2 5" id="KW-0863">Zinc-finger</keyword>
<evidence type="ECO:0000256" key="5">
    <source>
        <dbReference type="PROSITE-ProRule" id="PRU00309"/>
    </source>
</evidence>
<keyword evidence="4 5" id="KW-0238">DNA-binding</keyword>
<reference evidence="9" key="1">
    <citation type="submission" date="2023-07" db="EMBL/GenBank/DDBJ databases">
        <authorList>
            <person name="Stuckert A."/>
        </authorList>
    </citation>
    <scope>NUCLEOTIDE SEQUENCE</scope>
</reference>
<feature type="domain" description="KRAB-related" evidence="7">
    <location>
        <begin position="241"/>
        <end position="305"/>
    </location>
</feature>
<sequence length="547" mass="62759">MPSCLVNQCNSNTGRKGQSEQIILHPFPKNISRITVWLQQTGQIFKDLNALAQKILDGNKQNKYRLCSLHFTPESYIINVNHRGKSLSCHAVPSIFPNVKEGENVIEENLKKKYVRRENIQIDAKNQSLQHSLIELPTTITIQRIKVEEDLLQVYPTSFSNGRLYAEEEEMFQDVEITKIGFCNTETQTDDTLLNFPLVFKEKQAVGSDVLDKPPSPDAAAALSMGLMSKLKLHMDSMLREVPVRFDDVAVYFSAEEWESLAMVEKLMYMDVMLENYYTLFSLDKAEVDGMTHSSALLLTFLITDKAEVYVMMHNSALLLTFLITGFVFEKPEIISIIEEFQDHYHTADVQSVSVKEEPEYHSETEASTGYWTSESSVGSKSGRLSCAQKCRRVHCHSEAPSKQDLVDQSLYNDIQSFTLKEEPEFYSETDVSMRYWMAESSLLRQQKLLVQSQNCNGVEKPVYHAEDFTRQDLIDRSFYNAAHSITVKEEPENFSETDVSSRYWTAESSVCVKQDLMLPMEMCNGVEKPVWRLCKTRAGRSRLQYW</sequence>